<dbReference type="InterPro" id="IPR029058">
    <property type="entry name" value="AB_hydrolase_fold"/>
</dbReference>
<keyword evidence="3" id="KW-0378">Hydrolase</keyword>
<dbReference type="GO" id="GO:0052689">
    <property type="term" value="F:carboxylic ester hydrolase activity"/>
    <property type="evidence" value="ECO:0007669"/>
    <property type="project" value="InterPro"/>
</dbReference>
<dbReference type="Gene3D" id="3.40.50.1820">
    <property type="entry name" value="alpha/beta hydrolase"/>
    <property type="match status" value="1"/>
</dbReference>
<name>A0A4P6YSB6_9LACO</name>
<dbReference type="InterPro" id="IPR012354">
    <property type="entry name" value="Esterase_lipase"/>
</dbReference>
<organism evidence="3 4">
    <name type="scientific">Periweissella cryptocerci</name>
    <dbReference type="NCBI Taxonomy" id="2506420"/>
    <lineage>
        <taxon>Bacteria</taxon>
        <taxon>Bacillati</taxon>
        <taxon>Bacillota</taxon>
        <taxon>Bacilli</taxon>
        <taxon>Lactobacillales</taxon>
        <taxon>Lactobacillaceae</taxon>
        <taxon>Periweissella</taxon>
    </lineage>
</organism>
<dbReference type="PIRSF" id="PIRSF017388">
    <property type="entry name" value="Esterase_lipase"/>
    <property type="match status" value="1"/>
</dbReference>
<dbReference type="RefSeq" id="WP_133362582.1">
    <property type="nucleotide sequence ID" value="NZ_CP037940.1"/>
</dbReference>
<dbReference type="InterPro" id="IPR022742">
    <property type="entry name" value="Hydrolase_4"/>
</dbReference>
<dbReference type="InterPro" id="IPR051044">
    <property type="entry name" value="MAG_DAG_Lipase"/>
</dbReference>
<feature type="active site" description="Charge relay system" evidence="1">
    <location>
        <position position="225"/>
    </location>
</feature>
<evidence type="ECO:0000259" key="2">
    <source>
        <dbReference type="Pfam" id="PF12146"/>
    </source>
</evidence>
<dbReference type="OrthoDB" id="9800213at2"/>
<dbReference type="Pfam" id="PF12146">
    <property type="entry name" value="Hydrolase_4"/>
    <property type="match status" value="1"/>
</dbReference>
<keyword evidence="4" id="KW-1185">Reference proteome</keyword>
<protein>
    <submittedName>
        <fullName evidence="3">Alpha/beta fold hydrolase</fullName>
    </submittedName>
</protein>
<evidence type="ECO:0000313" key="3">
    <source>
        <dbReference type="EMBL" id="QBO35503.1"/>
    </source>
</evidence>
<feature type="active site" description="Charge relay system" evidence="1">
    <location>
        <position position="196"/>
    </location>
</feature>
<proteinExistence type="predicted"/>
<feature type="active site" description="Nucleophile" evidence="1">
    <location>
        <position position="96"/>
    </location>
</feature>
<gene>
    <name evidence="3" type="ORF">EQG49_03050</name>
</gene>
<dbReference type="AlphaFoldDB" id="A0A4P6YSB6"/>
<evidence type="ECO:0000313" key="4">
    <source>
        <dbReference type="Proteomes" id="UP000292886"/>
    </source>
</evidence>
<sequence length="248" mass="27450">MYQKPKTFFFEGKNANKAVVLLHGYAGSANDMRLLGRFLERQGYAVYCRNLTGHGTGEPRDILTEGGLDQWLQDTRDSVSFVRDRGYKDIAVIGLSFGGILATRAMEECAEIRCGGTIAAPVMFSGNNHMPEKFVEYANLTYQAENLSKTTIAQNDVFLQTYVGGQLKVMETLANQTAARVERITKPFFIAQGTADEMIDPSSAEMLKEALRVPVTFHLYSEAGHVLTVNSAHHALENDVLAFLDDNL</sequence>
<evidence type="ECO:0000256" key="1">
    <source>
        <dbReference type="PIRSR" id="PIRSR017388-1"/>
    </source>
</evidence>
<dbReference type="PANTHER" id="PTHR11614">
    <property type="entry name" value="PHOSPHOLIPASE-RELATED"/>
    <property type="match status" value="1"/>
</dbReference>
<dbReference type="KEGG" id="wei:EQG49_03050"/>
<dbReference type="Proteomes" id="UP000292886">
    <property type="component" value="Chromosome"/>
</dbReference>
<reference evidence="4" key="1">
    <citation type="submission" date="2019-03" db="EMBL/GenBank/DDBJ databases">
        <title>Weissella sp. 26KH-42 Genome sequencing.</title>
        <authorList>
            <person name="Heo J."/>
            <person name="Kim S.-J."/>
            <person name="Kim J.-S."/>
            <person name="Hong S.-B."/>
            <person name="Kwon S.-W."/>
        </authorList>
    </citation>
    <scope>NUCLEOTIDE SEQUENCE [LARGE SCALE GENOMIC DNA]</scope>
    <source>
        <strain evidence="4">26KH-42</strain>
    </source>
</reference>
<accession>A0A4P6YSB6</accession>
<feature type="domain" description="Serine aminopeptidase S33" evidence="2">
    <location>
        <begin position="14"/>
        <end position="228"/>
    </location>
</feature>
<dbReference type="SUPFAM" id="SSF53474">
    <property type="entry name" value="alpha/beta-Hydrolases"/>
    <property type="match status" value="1"/>
</dbReference>
<dbReference type="EMBL" id="CP037940">
    <property type="protein sequence ID" value="QBO35503.1"/>
    <property type="molecule type" value="Genomic_DNA"/>
</dbReference>